<protein>
    <submittedName>
        <fullName evidence="1">Uncharacterized protein</fullName>
    </submittedName>
</protein>
<comment type="caution">
    <text evidence="1">The sequence shown here is derived from an EMBL/GenBank/DDBJ whole genome shotgun (WGS) entry which is preliminary data.</text>
</comment>
<evidence type="ECO:0000313" key="2">
    <source>
        <dbReference type="Proteomes" id="UP001157502"/>
    </source>
</evidence>
<gene>
    <name evidence="1" type="ORF">DPEC_G00205790</name>
</gene>
<evidence type="ECO:0000313" key="1">
    <source>
        <dbReference type="EMBL" id="KAJ7998522.1"/>
    </source>
</evidence>
<organism evidence="1 2">
    <name type="scientific">Dallia pectoralis</name>
    <name type="common">Alaska blackfish</name>
    <dbReference type="NCBI Taxonomy" id="75939"/>
    <lineage>
        <taxon>Eukaryota</taxon>
        <taxon>Metazoa</taxon>
        <taxon>Chordata</taxon>
        <taxon>Craniata</taxon>
        <taxon>Vertebrata</taxon>
        <taxon>Euteleostomi</taxon>
        <taxon>Actinopterygii</taxon>
        <taxon>Neopterygii</taxon>
        <taxon>Teleostei</taxon>
        <taxon>Protacanthopterygii</taxon>
        <taxon>Esociformes</taxon>
        <taxon>Umbridae</taxon>
        <taxon>Dallia</taxon>
    </lineage>
</organism>
<accession>A0ACC2G4P2</accession>
<dbReference type="Proteomes" id="UP001157502">
    <property type="component" value="Chromosome 17"/>
</dbReference>
<dbReference type="EMBL" id="CM055744">
    <property type="protein sequence ID" value="KAJ7998522.1"/>
    <property type="molecule type" value="Genomic_DNA"/>
</dbReference>
<sequence length="136" mass="14913">MGKSESQMDIMEKSTNPGKRRWTVAEIGLSGLLLLVSCALAGLIVLYTSALKEQSSRHGQSINSANDAWAEDELHNHRILECLLGTLRFRQLEEQAQLGYQGCVIEPSRFQGRGAAVPVPIPAEQGLVPPFPVWTT</sequence>
<reference evidence="1" key="1">
    <citation type="submission" date="2021-05" db="EMBL/GenBank/DDBJ databases">
        <authorList>
            <person name="Pan Q."/>
            <person name="Jouanno E."/>
            <person name="Zahm M."/>
            <person name="Klopp C."/>
            <person name="Cabau C."/>
            <person name="Louis A."/>
            <person name="Berthelot C."/>
            <person name="Parey E."/>
            <person name="Roest Crollius H."/>
            <person name="Montfort J."/>
            <person name="Robinson-Rechavi M."/>
            <person name="Bouchez O."/>
            <person name="Lampietro C."/>
            <person name="Lopez Roques C."/>
            <person name="Donnadieu C."/>
            <person name="Postlethwait J."/>
            <person name="Bobe J."/>
            <person name="Dillon D."/>
            <person name="Chandos A."/>
            <person name="von Hippel F."/>
            <person name="Guiguen Y."/>
        </authorList>
    </citation>
    <scope>NUCLEOTIDE SEQUENCE</scope>
    <source>
        <strain evidence="1">YG-Jan2019</strain>
    </source>
</reference>
<keyword evidence="2" id="KW-1185">Reference proteome</keyword>
<name>A0ACC2G4P2_DALPE</name>
<proteinExistence type="predicted"/>